<reference evidence="2 3" key="1">
    <citation type="journal article" date="2018" name="Mol. Plant">
        <title>The genome of Artemisia annua provides insight into the evolution of Asteraceae family and artemisinin biosynthesis.</title>
        <authorList>
            <person name="Shen Q."/>
            <person name="Zhang L."/>
            <person name="Liao Z."/>
            <person name="Wang S."/>
            <person name="Yan T."/>
            <person name="Shi P."/>
            <person name="Liu M."/>
            <person name="Fu X."/>
            <person name="Pan Q."/>
            <person name="Wang Y."/>
            <person name="Lv Z."/>
            <person name="Lu X."/>
            <person name="Zhang F."/>
            <person name="Jiang W."/>
            <person name="Ma Y."/>
            <person name="Chen M."/>
            <person name="Hao X."/>
            <person name="Li L."/>
            <person name="Tang Y."/>
            <person name="Lv G."/>
            <person name="Zhou Y."/>
            <person name="Sun X."/>
            <person name="Brodelius P.E."/>
            <person name="Rose J.K.C."/>
            <person name="Tang K."/>
        </authorList>
    </citation>
    <scope>NUCLEOTIDE SEQUENCE [LARGE SCALE GENOMIC DNA]</scope>
    <source>
        <strain evidence="3">cv. Huhao1</strain>
        <tissue evidence="2">Leaf</tissue>
    </source>
</reference>
<evidence type="ECO:0000313" key="2">
    <source>
        <dbReference type="EMBL" id="PWA95648.1"/>
    </source>
</evidence>
<dbReference type="AlphaFoldDB" id="A0A2U1QCB4"/>
<evidence type="ECO:0000259" key="1">
    <source>
        <dbReference type="Pfam" id="PF03101"/>
    </source>
</evidence>
<gene>
    <name evidence="2" type="ORF">CTI12_AA046150</name>
</gene>
<dbReference type="EMBL" id="PKPP01000227">
    <property type="protein sequence ID" value="PWA95648.1"/>
    <property type="molecule type" value="Genomic_DNA"/>
</dbReference>
<proteinExistence type="predicted"/>
<protein>
    <submittedName>
        <fullName evidence="2">FAR1 DNA binding domain-containing protein</fullName>
    </submittedName>
</protein>
<dbReference type="STRING" id="35608.A0A2U1QCB4"/>
<dbReference type="InterPro" id="IPR004330">
    <property type="entry name" value="FAR1_DNA_bnd_dom"/>
</dbReference>
<dbReference type="PANTHER" id="PTHR31569:SF4">
    <property type="entry name" value="SWIM-TYPE DOMAIN-CONTAINING PROTEIN"/>
    <property type="match status" value="1"/>
</dbReference>
<dbReference type="Proteomes" id="UP000245207">
    <property type="component" value="Unassembled WGS sequence"/>
</dbReference>
<comment type="caution">
    <text evidence="2">The sequence shown here is derived from an EMBL/GenBank/DDBJ whole genome shotgun (WGS) entry which is preliminary data.</text>
</comment>
<sequence length="995" mass="112068">MAIGKWVKQSMDVQDWMRAQYNMYFSSKICENETPSAVKSDFFTDMSMYVEKRMNTHYNTNSTHTMCGSYKTAAVKSEFLAAMSMDVENCMNTQYNTNSTHTMSENEANCAVDGTSEFSTNMMKQTVDHTNPFAVRNLVQGFDSAKHGSVTGQIPMPCFRTFPPLQTDLMQNPVKEISNANLVRDMFMFDNKRERQFLIKQFLEGDYAQGQSSGGLTDTAVESRDKDKNVDCDLEANKKHEHVGVQSNSDMEENESSDVNFDGFADIWKDKIAGLGSSKLFRSYQDLRNWVQNMGRSRGRAILTKRSSAKPSGIMSDILLICDRGGLMEVENPWLNGDLFALCKLSVKLHLSRNRKLGGSARLSMEVENWMKAQTICENETSFAPKSEFSADMSTESMDVKDQMKVLYNNYFTNTMCENERTFDVKSELLADMSMDVENRMNMQYNTSYSHTVCENERTNATDGTSEFSTNKVFKSHQDLIDWVKTTGRSLGYAIVTQRSKKEASGAMTKVMLMCDRGGICKNKKSTSNRTSKKINCPFQLVGKYSKMYDSWTLRVKCEKHNHEPTLDMEGHPHANVIADANVIAIPAENEPTFGRPFFMSDSLEGDHVQGQSAEWKGGRVEEGQTNVAIDLTNKQDKTVDCDVEFEKRHDKGDYVAVQSDLDMEDNGLQSDVNFGGLADIWNKMNVGLELNKSVDIEDGMNSQYNTNFTQTVCENERTCAVKGKSEFSTNMVFRSHQDLKHWAQNLGRSLGYVIVTKRSKKYKTKLSGCLSKVTLVCDRSGISKKTIMGQMANGETSVSPSPPYTPHTFDANKMKQTVDHTNPFAFRNVVQGFDSAKHGSVTGQIPMPCFRTFPLLPTDLTLINPVKEVSNANLVRCMFMFDDKPEGQFFMKQFLEGDYSLGQTSGGQTYTAVKSRDIKDKNVCDLEINKKHDKGEHVGVQSGSGMEENKSSDVNYNGFADIWKDLTAGLWSSKSMDVTDRMNTQCDKFDTHLC</sequence>
<evidence type="ECO:0000313" key="3">
    <source>
        <dbReference type="Proteomes" id="UP000245207"/>
    </source>
</evidence>
<accession>A0A2U1QCB4</accession>
<organism evidence="2 3">
    <name type="scientific">Artemisia annua</name>
    <name type="common">Sweet wormwood</name>
    <dbReference type="NCBI Taxonomy" id="35608"/>
    <lineage>
        <taxon>Eukaryota</taxon>
        <taxon>Viridiplantae</taxon>
        <taxon>Streptophyta</taxon>
        <taxon>Embryophyta</taxon>
        <taxon>Tracheophyta</taxon>
        <taxon>Spermatophyta</taxon>
        <taxon>Magnoliopsida</taxon>
        <taxon>eudicotyledons</taxon>
        <taxon>Gunneridae</taxon>
        <taxon>Pentapetalae</taxon>
        <taxon>asterids</taxon>
        <taxon>campanulids</taxon>
        <taxon>Asterales</taxon>
        <taxon>Asteraceae</taxon>
        <taxon>Asteroideae</taxon>
        <taxon>Anthemideae</taxon>
        <taxon>Artemisiinae</taxon>
        <taxon>Artemisia</taxon>
    </lineage>
</organism>
<feature type="domain" description="FAR1" evidence="1">
    <location>
        <begin position="488"/>
        <end position="564"/>
    </location>
</feature>
<dbReference type="PANTHER" id="PTHR31569">
    <property type="entry name" value="SWIM-TYPE DOMAIN-CONTAINING PROTEIN"/>
    <property type="match status" value="1"/>
</dbReference>
<keyword evidence="3" id="KW-1185">Reference proteome</keyword>
<name>A0A2U1QCB4_ARTAN</name>
<dbReference type="Pfam" id="PF03101">
    <property type="entry name" value="FAR1"/>
    <property type="match status" value="1"/>
</dbReference>
<dbReference type="InterPro" id="IPR052579">
    <property type="entry name" value="Zinc_finger_SWIM"/>
</dbReference>